<reference evidence="6" key="1">
    <citation type="submission" date="2019-08" db="EMBL/GenBank/DDBJ databases">
        <authorList>
            <person name="Kucharzyk K."/>
            <person name="Murdoch R.W."/>
            <person name="Higgins S."/>
            <person name="Loffler F."/>
        </authorList>
    </citation>
    <scope>NUCLEOTIDE SEQUENCE</scope>
</reference>
<dbReference type="GO" id="GO:0030288">
    <property type="term" value="C:outer membrane-bounded periplasmic space"/>
    <property type="evidence" value="ECO:0007669"/>
    <property type="project" value="TreeGrafter"/>
</dbReference>
<keyword evidence="3" id="KW-0378">Hydrolase</keyword>
<gene>
    <name evidence="6" type="ORF">SDC9_27751</name>
</gene>
<evidence type="ECO:0000259" key="5">
    <source>
        <dbReference type="PROSITE" id="PS50106"/>
    </source>
</evidence>
<dbReference type="SUPFAM" id="SSF50156">
    <property type="entry name" value="PDZ domain-like"/>
    <property type="match status" value="1"/>
</dbReference>
<dbReference type="Pfam" id="PF03572">
    <property type="entry name" value="Peptidase_S41"/>
    <property type="match status" value="1"/>
</dbReference>
<comment type="caution">
    <text evidence="6">The sequence shown here is derived from an EMBL/GenBank/DDBJ whole genome shotgun (WGS) entry which is preliminary data.</text>
</comment>
<dbReference type="PANTHER" id="PTHR32060">
    <property type="entry name" value="TAIL-SPECIFIC PROTEASE"/>
    <property type="match status" value="1"/>
</dbReference>
<dbReference type="GO" id="GO:0007165">
    <property type="term" value="P:signal transduction"/>
    <property type="evidence" value="ECO:0007669"/>
    <property type="project" value="TreeGrafter"/>
</dbReference>
<accession>A0A644URX7</accession>
<feature type="domain" description="PDZ" evidence="5">
    <location>
        <begin position="95"/>
        <end position="166"/>
    </location>
</feature>
<dbReference type="GO" id="GO:0004175">
    <property type="term" value="F:endopeptidase activity"/>
    <property type="evidence" value="ECO:0007669"/>
    <property type="project" value="TreeGrafter"/>
</dbReference>
<dbReference type="EMBL" id="VSSQ01000155">
    <property type="protein sequence ID" value="MPL81820.1"/>
    <property type="molecule type" value="Genomic_DNA"/>
</dbReference>
<dbReference type="GO" id="GO:0008236">
    <property type="term" value="F:serine-type peptidase activity"/>
    <property type="evidence" value="ECO:0007669"/>
    <property type="project" value="UniProtKB-KW"/>
</dbReference>
<dbReference type="InterPro" id="IPR005151">
    <property type="entry name" value="Tail-specific_protease"/>
</dbReference>
<dbReference type="Gene3D" id="3.30.750.44">
    <property type="match status" value="1"/>
</dbReference>
<dbReference type="CDD" id="cd06782">
    <property type="entry name" value="cpPDZ_CPP-like"/>
    <property type="match status" value="1"/>
</dbReference>
<keyword evidence="4" id="KW-0720">Serine protease</keyword>
<dbReference type="InterPro" id="IPR004447">
    <property type="entry name" value="Peptidase_S41A"/>
</dbReference>
<protein>
    <recommendedName>
        <fullName evidence="5">PDZ domain-containing protein</fullName>
    </recommendedName>
</protein>
<evidence type="ECO:0000256" key="4">
    <source>
        <dbReference type="ARBA" id="ARBA00022825"/>
    </source>
</evidence>
<name>A0A644URX7_9ZZZZ</name>
<dbReference type="PROSITE" id="PS50106">
    <property type="entry name" value="PDZ"/>
    <property type="match status" value="1"/>
</dbReference>
<dbReference type="PANTHER" id="PTHR32060:SF30">
    <property type="entry name" value="CARBOXY-TERMINAL PROCESSING PROTEASE CTPA"/>
    <property type="match status" value="1"/>
</dbReference>
<dbReference type="NCBIfam" id="TIGR00225">
    <property type="entry name" value="prc"/>
    <property type="match status" value="1"/>
</dbReference>
<proteinExistence type="inferred from homology"/>
<organism evidence="6">
    <name type="scientific">bioreactor metagenome</name>
    <dbReference type="NCBI Taxonomy" id="1076179"/>
    <lineage>
        <taxon>unclassified sequences</taxon>
        <taxon>metagenomes</taxon>
        <taxon>ecological metagenomes</taxon>
    </lineage>
</organism>
<dbReference type="InterPro" id="IPR036034">
    <property type="entry name" value="PDZ_sf"/>
</dbReference>
<dbReference type="SMART" id="SM00228">
    <property type="entry name" value="PDZ"/>
    <property type="match status" value="1"/>
</dbReference>
<dbReference type="AlphaFoldDB" id="A0A644URX7"/>
<dbReference type="InterPro" id="IPR029045">
    <property type="entry name" value="ClpP/crotonase-like_dom_sf"/>
</dbReference>
<evidence type="ECO:0000256" key="3">
    <source>
        <dbReference type="ARBA" id="ARBA00022801"/>
    </source>
</evidence>
<comment type="similarity">
    <text evidence="1">Belongs to the peptidase S41A family.</text>
</comment>
<dbReference type="GO" id="GO:0006508">
    <property type="term" value="P:proteolysis"/>
    <property type="evidence" value="ECO:0007669"/>
    <property type="project" value="UniProtKB-KW"/>
</dbReference>
<evidence type="ECO:0000313" key="6">
    <source>
        <dbReference type="EMBL" id="MPL81820.1"/>
    </source>
</evidence>
<dbReference type="Gene3D" id="2.30.42.10">
    <property type="match status" value="1"/>
</dbReference>
<dbReference type="Pfam" id="PF13180">
    <property type="entry name" value="PDZ_2"/>
    <property type="match status" value="1"/>
</dbReference>
<keyword evidence="2" id="KW-0645">Protease</keyword>
<evidence type="ECO:0000256" key="2">
    <source>
        <dbReference type="ARBA" id="ARBA00022670"/>
    </source>
</evidence>
<sequence>MTKKNLSLVIIVLAALISGILLGNLIATRQQRGLDAAFGNLFKNFSSSDNKISELLQLIDSYYVDSVDVNDLTEEMATELIAKLDPHSVYIPAKDLEIVNNELEGSFSGIGVQFNIQNDTIMIISVISGGPSEKVGLLAGDRIVMVDDSVFTGKQINNEKVLRKLRGPVNTKVKLGIRRHGTKELLTYTITRGEIPVSSVDISYMVAPQTGLIKVNKFGESTYSEFLVAIAKLKKEGATKFIIDLRENSGGYLERAISMINEFLPAGQLIVYTEGKSYPRFDAKSDGTGSCISNPVVVLIDEFSASASEIFAGAIQDNDRGTVIGRRSFGKGLVQQQKPLSDGSAIRLTVAKYYTPSGRSIQKPYQIGNNEDYNMDLYNRFLHGEFYTKDSVHQADTIEYKTLSGRTVYGGGGIMPDIFIPRDTTEFTPYLNKVVNYAHLYQFAFAYTDKNRQQLSKYKDWKAMLRYLDSQPLLQEFVAYAEEKGVKAVPKEIKQSENFILTRLKAYISRNILGDAGFFPILFKDDEAVKKAIEELARK</sequence>
<dbReference type="CDD" id="cd07560">
    <property type="entry name" value="Peptidase_S41_CPP"/>
    <property type="match status" value="1"/>
</dbReference>
<dbReference type="SUPFAM" id="SSF52096">
    <property type="entry name" value="ClpP/crotonase"/>
    <property type="match status" value="1"/>
</dbReference>
<dbReference type="InterPro" id="IPR001478">
    <property type="entry name" value="PDZ"/>
</dbReference>
<dbReference type="Gene3D" id="3.90.226.10">
    <property type="entry name" value="2-enoyl-CoA Hydratase, Chain A, domain 1"/>
    <property type="match status" value="1"/>
</dbReference>
<evidence type="ECO:0000256" key="1">
    <source>
        <dbReference type="ARBA" id="ARBA00009179"/>
    </source>
</evidence>
<dbReference type="SMART" id="SM00245">
    <property type="entry name" value="TSPc"/>
    <property type="match status" value="1"/>
</dbReference>